<feature type="transmembrane region" description="Helical" evidence="1">
    <location>
        <begin position="168"/>
        <end position="185"/>
    </location>
</feature>
<comment type="caution">
    <text evidence="2">The sequence shown here is derived from an EMBL/GenBank/DDBJ whole genome shotgun (WGS) entry which is preliminary data.</text>
</comment>
<feature type="transmembrane region" description="Helical" evidence="1">
    <location>
        <begin position="232"/>
        <end position="252"/>
    </location>
</feature>
<organism evidence="2 3">
    <name type="scientific">Maribacter spongiicola</name>
    <dbReference type="NCBI Taxonomy" id="1206753"/>
    <lineage>
        <taxon>Bacteria</taxon>
        <taxon>Pseudomonadati</taxon>
        <taxon>Bacteroidota</taxon>
        <taxon>Flavobacteriia</taxon>
        <taxon>Flavobacteriales</taxon>
        <taxon>Flavobacteriaceae</taxon>
        <taxon>Maribacter</taxon>
    </lineage>
</organism>
<accession>A0A4R7K572</accession>
<sequence>MRVLISILFSLTLLELFIGGGGRVFEFGTITLRIALFVINIILTTILYIKRGRIEGYVLVISITFILISIFYGFLGLFNGASLFLIIEDVKPLSYFLSIIFISYYIREYKDVGVVVSLIKKSSFFMAILYLIIQILFFSGKLNFVWFYSFVNIGISSSDFMFRGTEGLFFYKGFMYMVLGLIFWIHSPKSNSKSLAILILTMAMILTGTRGLILMFGLLYALFYGIPLLLRLNIKMLVLASVLVFGSIFFFAKNDIGDKKLSDSTRIEQLAQVFDDVNFTSFFIGHGFGIGVPIRPVHMEIGYLEVFHKQGILGLCIWGTLFAYLYITYRKSDNDNYLRKPFLLGFLFVILLSSTNPYFNNPLGISMFMIGLASLKVLNKTNAESVNRL</sequence>
<feature type="transmembrane region" description="Helical" evidence="1">
    <location>
        <begin position="341"/>
        <end position="359"/>
    </location>
</feature>
<evidence type="ECO:0000313" key="2">
    <source>
        <dbReference type="EMBL" id="TDT46345.1"/>
    </source>
</evidence>
<dbReference type="OrthoDB" id="1425374at2"/>
<feature type="transmembrane region" description="Helical" evidence="1">
    <location>
        <begin position="81"/>
        <end position="106"/>
    </location>
</feature>
<reference evidence="2 3" key="1">
    <citation type="submission" date="2019-03" db="EMBL/GenBank/DDBJ databases">
        <title>Genomic Encyclopedia of Archaeal and Bacterial Type Strains, Phase II (KMG-II): from individual species to whole genera.</title>
        <authorList>
            <person name="Goeker M."/>
        </authorList>
    </citation>
    <scope>NUCLEOTIDE SEQUENCE [LARGE SCALE GENOMIC DNA]</scope>
    <source>
        <strain evidence="2 3">DSM 25233</strain>
    </source>
</reference>
<keyword evidence="1" id="KW-0472">Membrane</keyword>
<proteinExistence type="predicted"/>
<keyword evidence="1" id="KW-1133">Transmembrane helix</keyword>
<dbReference type="EMBL" id="SOAY01000010">
    <property type="protein sequence ID" value="TDT46345.1"/>
    <property type="molecule type" value="Genomic_DNA"/>
</dbReference>
<protein>
    <recommendedName>
        <fullName evidence="4">O-antigen ligase-like membrane protein</fullName>
    </recommendedName>
</protein>
<feature type="transmembrane region" description="Helical" evidence="1">
    <location>
        <begin position="273"/>
        <end position="292"/>
    </location>
</feature>
<keyword evidence="1" id="KW-0812">Transmembrane</keyword>
<feature type="transmembrane region" description="Helical" evidence="1">
    <location>
        <begin position="56"/>
        <end position="75"/>
    </location>
</feature>
<dbReference type="Proteomes" id="UP000294749">
    <property type="component" value="Unassembled WGS sequence"/>
</dbReference>
<gene>
    <name evidence="2" type="ORF">CLV90_0395</name>
</gene>
<feature type="transmembrane region" description="Helical" evidence="1">
    <location>
        <begin position="29"/>
        <end position="49"/>
    </location>
</feature>
<evidence type="ECO:0000256" key="1">
    <source>
        <dbReference type="SAM" id="Phobius"/>
    </source>
</evidence>
<evidence type="ECO:0000313" key="3">
    <source>
        <dbReference type="Proteomes" id="UP000294749"/>
    </source>
</evidence>
<feature type="transmembrane region" description="Helical" evidence="1">
    <location>
        <begin position="197"/>
        <end position="226"/>
    </location>
</feature>
<dbReference type="AlphaFoldDB" id="A0A4R7K572"/>
<evidence type="ECO:0008006" key="4">
    <source>
        <dbReference type="Google" id="ProtNLM"/>
    </source>
</evidence>
<feature type="transmembrane region" description="Helical" evidence="1">
    <location>
        <begin position="127"/>
        <end position="148"/>
    </location>
</feature>
<name>A0A4R7K572_9FLAO</name>
<keyword evidence="3" id="KW-1185">Reference proteome</keyword>
<feature type="transmembrane region" description="Helical" evidence="1">
    <location>
        <begin position="312"/>
        <end position="329"/>
    </location>
</feature>
<dbReference type="RefSeq" id="WP_133685832.1">
    <property type="nucleotide sequence ID" value="NZ_SOAY01000010.1"/>
</dbReference>